<evidence type="ECO:0000313" key="7">
    <source>
        <dbReference type="Proteomes" id="UP000603865"/>
    </source>
</evidence>
<dbReference type="InterPro" id="IPR030678">
    <property type="entry name" value="Peptide/Ni-bd"/>
</dbReference>
<dbReference type="AlphaFoldDB" id="A0A918F479"/>
<dbReference type="Pfam" id="PF00496">
    <property type="entry name" value="SBP_bac_5"/>
    <property type="match status" value="1"/>
</dbReference>
<evidence type="ECO:0000256" key="3">
    <source>
        <dbReference type="ARBA" id="ARBA00022729"/>
    </source>
</evidence>
<dbReference type="RefSeq" id="WP_229775980.1">
    <property type="nucleotide sequence ID" value="NZ_BMQL01000008.1"/>
</dbReference>
<feature type="signal peptide" evidence="4">
    <location>
        <begin position="1"/>
        <end position="32"/>
    </location>
</feature>
<keyword evidence="2" id="KW-0813">Transport</keyword>
<evidence type="ECO:0000256" key="1">
    <source>
        <dbReference type="ARBA" id="ARBA00005695"/>
    </source>
</evidence>
<dbReference type="SUPFAM" id="SSF53850">
    <property type="entry name" value="Periplasmic binding protein-like II"/>
    <property type="match status" value="1"/>
</dbReference>
<reference evidence="6" key="1">
    <citation type="journal article" date="2014" name="Int. J. Syst. Evol. Microbiol.">
        <title>Complete genome sequence of Corynebacterium casei LMG S-19264T (=DSM 44701T), isolated from a smear-ripened cheese.</title>
        <authorList>
            <consortium name="US DOE Joint Genome Institute (JGI-PGF)"/>
            <person name="Walter F."/>
            <person name="Albersmeier A."/>
            <person name="Kalinowski J."/>
            <person name="Ruckert C."/>
        </authorList>
    </citation>
    <scope>NUCLEOTIDE SEQUENCE</scope>
    <source>
        <strain evidence="6">JCM 31311</strain>
    </source>
</reference>
<sequence length="534" mass="58329">MKRLTMLKATPKSVARVTLALAAALCLNQSLAVTRGGQMVYGRYADSLFLDPVLNDANLDIWILTNLYDTLLQPTDDGKSVRPGLASAYVLSPDKKTLTLTLRPGIKFADGSPILASDVKWSLDRARDPNNGAWNGLLDSIASVAASGNTITLNLKHPDPSLTAALATFNAAIMPQKLFNAAPGKTDADKAKAFAEKPIGSGPFVLSEWKRGSYMVLKRNPYYWKKGEDGKALPYLDTLRFEIIPDDSTRILKLQAGEIQGAEFIPLSRVAELKANSKLNMLLFPSTKVNDIIMNNRPKLKDGTPNPLSDVRVRQAINYATDKTALIQLVTFGNGKPMNSFMSSATPLFDKGQKGYPYDLNKAKALLSAAGYKNGIDVTSMATSGSADDQALLTALQQMWGAAGIRLKIEQLDTATKTARYRANDFQMRTGAWTDDIADPSEITGYYAVFGATEAAHTGFKNDTLEKLFDQSQQEVSAVKRIGLYRQIQTLYANAAPTVFLFETPYPVALAKNVKGFVQIPLGYNIFERTSLEK</sequence>
<evidence type="ECO:0000259" key="5">
    <source>
        <dbReference type="Pfam" id="PF00496"/>
    </source>
</evidence>
<evidence type="ECO:0000256" key="2">
    <source>
        <dbReference type="ARBA" id="ARBA00022448"/>
    </source>
</evidence>
<keyword evidence="7" id="KW-1185">Reference proteome</keyword>
<dbReference type="Gene3D" id="3.40.190.10">
    <property type="entry name" value="Periplasmic binding protein-like II"/>
    <property type="match status" value="1"/>
</dbReference>
<dbReference type="Proteomes" id="UP000603865">
    <property type="component" value="Unassembled WGS sequence"/>
</dbReference>
<dbReference type="GO" id="GO:1904680">
    <property type="term" value="F:peptide transmembrane transporter activity"/>
    <property type="evidence" value="ECO:0007669"/>
    <property type="project" value="TreeGrafter"/>
</dbReference>
<dbReference type="PANTHER" id="PTHR30290">
    <property type="entry name" value="PERIPLASMIC BINDING COMPONENT OF ABC TRANSPORTER"/>
    <property type="match status" value="1"/>
</dbReference>
<dbReference type="GO" id="GO:0015833">
    <property type="term" value="P:peptide transport"/>
    <property type="evidence" value="ECO:0007669"/>
    <property type="project" value="TreeGrafter"/>
</dbReference>
<evidence type="ECO:0000313" key="6">
    <source>
        <dbReference type="EMBL" id="GGR06125.1"/>
    </source>
</evidence>
<comment type="similarity">
    <text evidence="1">Belongs to the bacterial solute-binding protein 5 family.</text>
</comment>
<name>A0A918F479_9DEIO</name>
<proteinExistence type="inferred from homology"/>
<dbReference type="PIRSF" id="PIRSF002741">
    <property type="entry name" value="MppA"/>
    <property type="match status" value="1"/>
</dbReference>
<dbReference type="EMBL" id="BMQL01000008">
    <property type="protein sequence ID" value="GGR06125.1"/>
    <property type="molecule type" value="Genomic_DNA"/>
</dbReference>
<dbReference type="InterPro" id="IPR039424">
    <property type="entry name" value="SBP_5"/>
</dbReference>
<dbReference type="GO" id="GO:0042597">
    <property type="term" value="C:periplasmic space"/>
    <property type="evidence" value="ECO:0007669"/>
    <property type="project" value="UniProtKB-ARBA"/>
</dbReference>
<reference evidence="6" key="2">
    <citation type="submission" date="2020-09" db="EMBL/GenBank/DDBJ databases">
        <authorList>
            <person name="Sun Q."/>
            <person name="Ohkuma M."/>
        </authorList>
    </citation>
    <scope>NUCLEOTIDE SEQUENCE</scope>
    <source>
        <strain evidence="6">JCM 31311</strain>
    </source>
</reference>
<comment type="caution">
    <text evidence="6">The sequence shown here is derived from an EMBL/GenBank/DDBJ whole genome shotgun (WGS) entry which is preliminary data.</text>
</comment>
<protein>
    <submittedName>
        <fullName evidence="6">Diguanylate cyclase</fullName>
    </submittedName>
</protein>
<gene>
    <name evidence="6" type="ORF">GCM10008957_18610</name>
</gene>
<dbReference type="InterPro" id="IPR000914">
    <property type="entry name" value="SBP_5_dom"/>
</dbReference>
<dbReference type="Gene3D" id="3.10.105.10">
    <property type="entry name" value="Dipeptide-binding Protein, Domain 3"/>
    <property type="match status" value="1"/>
</dbReference>
<feature type="chain" id="PRO_5037691329" evidence="4">
    <location>
        <begin position="33"/>
        <end position="534"/>
    </location>
</feature>
<feature type="domain" description="Solute-binding protein family 5" evidence="5">
    <location>
        <begin position="81"/>
        <end position="445"/>
    </location>
</feature>
<dbReference type="GO" id="GO:0043190">
    <property type="term" value="C:ATP-binding cassette (ABC) transporter complex"/>
    <property type="evidence" value="ECO:0007669"/>
    <property type="project" value="InterPro"/>
</dbReference>
<evidence type="ECO:0000256" key="4">
    <source>
        <dbReference type="SAM" id="SignalP"/>
    </source>
</evidence>
<accession>A0A918F479</accession>
<dbReference type="PANTHER" id="PTHR30290:SF9">
    <property type="entry name" value="OLIGOPEPTIDE-BINDING PROTEIN APPA"/>
    <property type="match status" value="1"/>
</dbReference>
<keyword evidence="3 4" id="KW-0732">Signal</keyword>
<organism evidence="6 7">
    <name type="scientific">Deinococcus ruber</name>
    <dbReference type="NCBI Taxonomy" id="1848197"/>
    <lineage>
        <taxon>Bacteria</taxon>
        <taxon>Thermotogati</taxon>
        <taxon>Deinococcota</taxon>
        <taxon>Deinococci</taxon>
        <taxon>Deinococcales</taxon>
        <taxon>Deinococcaceae</taxon>
        <taxon>Deinococcus</taxon>
    </lineage>
</organism>
<dbReference type="CDD" id="cd00995">
    <property type="entry name" value="PBP2_NikA_DppA_OppA_like"/>
    <property type="match status" value="1"/>
</dbReference>